<name>A0AC34PUD9_9BILA</name>
<proteinExistence type="predicted"/>
<evidence type="ECO:0000313" key="1">
    <source>
        <dbReference type="Proteomes" id="UP000887576"/>
    </source>
</evidence>
<sequence length="68" mass="7894">MSDESYGDYSKYNEDAVPPPERPIEHKHPGRPDLDYDDTPVGPGAGVECREERRPPPQNEEEWDKEQR</sequence>
<accession>A0AC34PUD9</accession>
<protein>
    <submittedName>
        <fullName evidence="2">Uncharacterized protein</fullName>
    </submittedName>
</protein>
<reference evidence="2" key="1">
    <citation type="submission" date="2022-11" db="UniProtKB">
        <authorList>
            <consortium name="WormBaseParasite"/>
        </authorList>
    </citation>
    <scope>IDENTIFICATION</scope>
</reference>
<organism evidence="1 2">
    <name type="scientific">Panagrolaimus sp. JU765</name>
    <dbReference type="NCBI Taxonomy" id="591449"/>
    <lineage>
        <taxon>Eukaryota</taxon>
        <taxon>Metazoa</taxon>
        <taxon>Ecdysozoa</taxon>
        <taxon>Nematoda</taxon>
        <taxon>Chromadorea</taxon>
        <taxon>Rhabditida</taxon>
        <taxon>Tylenchina</taxon>
        <taxon>Panagrolaimomorpha</taxon>
        <taxon>Panagrolaimoidea</taxon>
        <taxon>Panagrolaimidae</taxon>
        <taxon>Panagrolaimus</taxon>
    </lineage>
</organism>
<dbReference type="Proteomes" id="UP000887576">
    <property type="component" value="Unplaced"/>
</dbReference>
<dbReference type="WBParaSite" id="JU765_v2.g10060.t1">
    <property type="protein sequence ID" value="JU765_v2.g10060.t1"/>
    <property type="gene ID" value="JU765_v2.g10060"/>
</dbReference>
<evidence type="ECO:0000313" key="2">
    <source>
        <dbReference type="WBParaSite" id="JU765_v2.g10060.t1"/>
    </source>
</evidence>